<dbReference type="Gene3D" id="3.30.1330.60">
    <property type="entry name" value="OmpA-like domain"/>
    <property type="match status" value="2"/>
</dbReference>
<evidence type="ECO:0000256" key="4">
    <source>
        <dbReference type="PROSITE-ProRule" id="PRU00473"/>
    </source>
</evidence>
<evidence type="ECO:0000313" key="6">
    <source>
        <dbReference type="EMBL" id="MFD2725808.1"/>
    </source>
</evidence>
<keyword evidence="7" id="KW-1185">Reference proteome</keyword>
<organism evidence="6 7">
    <name type="scientific">Hyunsoonleella rubra</name>
    <dbReference type="NCBI Taxonomy" id="1737062"/>
    <lineage>
        <taxon>Bacteria</taxon>
        <taxon>Pseudomonadati</taxon>
        <taxon>Bacteroidota</taxon>
        <taxon>Flavobacteriia</taxon>
        <taxon>Flavobacteriales</taxon>
        <taxon>Flavobacteriaceae</taxon>
    </lineage>
</organism>
<dbReference type="InterPro" id="IPR050330">
    <property type="entry name" value="Bact_OuterMem_StrucFunc"/>
</dbReference>
<dbReference type="InterPro" id="IPR036737">
    <property type="entry name" value="OmpA-like_sf"/>
</dbReference>
<dbReference type="Proteomes" id="UP001597476">
    <property type="component" value="Unassembled WGS sequence"/>
</dbReference>
<dbReference type="InterPro" id="IPR006664">
    <property type="entry name" value="OMP_bac"/>
</dbReference>
<protein>
    <submittedName>
        <fullName evidence="6">OmpA family protein</fullName>
    </submittedName>
</protein>
<evidence type="ECO:0000313" key="7">
    <source>
        <dbReference type="Proteomes" id="UP001597476"/>
    </source>
</evidence>
<proteinExistence type="predicted"/>
<feature type="domain" description="OmpA-like" evidence="5">
    <location>
        <begin position="163"/>
        <end position="280"/>
    </location>
</feature>
<accession>A0ABW5TBB5</accession>
<reference evidence="7" key="1">
    <citation type="journal article" date="2019" name="Int. J. Syst. Evol. Microbiol.">
        <title>The Global Catalogue of Microorganisms (GCM) 10K type strain sequencing project: providing services to taxonomists for standard genome sequencing and annotation.</title>
        <authorList>
            <consortium name="The Broad Institute Genomics Platform"/>
            <consortium name="The Broad Institute Genome Sequencing Center for Infectious Disease"/>
            <person name="Wu L."/>
            <person name="Ma J."/>
        </authorList>
    </citation>
    <scope>NUCLEOTIDE SEQUENCE [LARGE SCALE GENOMIC DNA]</scope>
    <source>
        <strain evidence="7">KCTC 42398</strain>
    </source>
</reference>
<comment type="caution">
    <text evidence="6">The sequence shown here is derived from an EMBL/GenBank/DDBJ whole genome shotgun (WGS) entry which is preliminary data.</text>
</comment>
<dbReference type="CDD" id="cd07185">
    <property type="entry name" value="OmpA_C-like"/>
    <property type="match status" value="2"/>
</dbReference>
<sequence length="285" mass="32816">MHRLLIAILVCFQAYLGFSQTEYTHDVYFNTDEYVVPKTEENRLLLFISKLQDIEIESIAIYGFCDDVGADTYNMKLSQQRADAIKTIFSNNEISESLITNVDGKGEILLKIVDEKDVLKIRGLNRKVEIIVTEKLPEPEVKEVVAEVKKKTVPQKIKGHLEVGDKIIFENILFKTGYSTVTPPSKKILQNIAQALVERDDIYFTIQGHVCCTKYTRDAIDKKTKKRNLSVARAKYVYDYFAKKGVDKKRMRYLGLRRKFPLGGDPKYDRRVEILITYVGNNESQ</sequence>
<comment type="subcellular location">
    <subcellularLocation>
        <location evidence="1">Cell outer membrane</location>
    </subcellularLocation>
</comment>
<dbReference type="PANTHER" id="PTHR30329">
    <property type="entry name" value="STATOR ELEMENT OF FLAGELLAR MOTOR COMPLEX"/>
    <property type="match status" value="1"/>
</dbReference>
<evidence type="ECO:0000256" key="3">
    <source>
        <dbReference type="ARBA" id="ARBA00023237"/>
    </source>
</evidence>
<dbReference type="Pfam" id="PF00691">
    <property type="entry name" value="OmpA"/>
    <property type="match status" value="2"/>
</dbReference>
<gene>
    <name evidence="6" type="ORF">ACFSR8_06245</name>
</gene>
<dbReference type="PANTHER" id="PTHR30329:SF21">
    <property type="entry name" value="LIPOPROTEIN YIAD-RELATED"/>
    <property type="match status" value="1"/>
</dbReference>
<feature type="domain" description="OmpA-like" evidence="5">
    <location>
        <begin position="16"/>
        <end position="136"/>
    </location>
</feature>
<dbReference type="InterPro" id="IPR006665">
    <property type="entry name" value="OmpA-like"/>
</dbReference>
<dbReference type="PROSITE" id="PS51123">
    <property type="entry name" value="OMPA_2"/>
    <property type="match status" value="2"/>
</dbReference>
<dbReference type="EMBL" id="JBHULY010000011">
    <property type="protein sequence ID" value="MFD2725808.1"/>
    <property type="molecule type" value="Genomic_DNA"/>
</dbReference>
<dbReference type="RefSeq" id="WP_380290145.1">
    <property type="nucleotide sequence ID" value="NZ_JBHULY010000011.1"/>
</dbReference>
<name>A0ABW5TBB5_9FLAO</name>
<evidence type="ECO:0000259" key="5">
    <source>
        <dbReference type="PROSITE" id="PS51123"/>
    </source>
</evidence>
<keyword evidence="3" id="KW-0998">Cell outer membrane</keyword>
<keyword evidence="2 4" id="KW-0472">Membrane</keyword>
<evidence type="ECO:0000256" key="1">
    <source>
        <dbReference type="ARBA" id="ARBA00004442"/>
    </source>
</evidence>
<evidence type="ECO:0000256" key="2">
    <source>
        <dbReference type="ARBA" id="ARBA00023136"/>
    </source>
</evidence>
<dbReference type="SUPFAM" id="SSF103088">
    <property type="entry name" value="OmpA-like"/>
    <property type="match status" value="2"/>
</dbReference>
<dbReference type="PRINTS" id="PR01021">
    <property type="entry name" value="OMPADOMAIN"/>
</dbReference>